<dbReference type="RefSeq" id="WP_229907715.1">
    <property type="nucleotide sequence ID" value="NZ_BNAY01000002.1"/>
</dbReference>
<organism evidence="1 2">
    <name type="scientific">Amycolatopsis oliviviridis</name>
    <dbReference type="NCBI Taxonomy" id="1471590"/>
    <lineage>
        <taxon>Bacteria</taxon>
        <taxon>Bacillati</taxon>
        <taxon>Actinomycetota</taxon>
        <taxon>Actinomycetes</taxon>
        <taxon>Pseudonocardiales</taxon>
        <taxon>Pseudonocardiaceae</taxon>
        <taxon>Amycolatopsis</taxon>
    </lineage>
</organism>
<dbReference type="Proteomes" id="UP000635387">
    <property type="component" value="Unassembled WGS sequence"/>
</dbReference>
<dbReference type="SUPFAM" id="SSF141571">
    <property type="entry name" value="Pentapeptide repeat-like"/>
    <property type="match status" value="1"/>
</dbReference>
<dbReference type="EMBL" id="BNAY01000002">
    <property type="protein sequence ID" value="GHH12820.1"/>
    <property type="molecule type" value="Genomic_DNA"/>
</dbReference>
<proteinExistence type="predicted"/>
<reference evidence="2" key="1">
    <citation type="journal article" date="2019" name="Int. J. Syst. Evol. Microbiol.">
        <title>The Global Catalogue of Microorganisms (GCM) 10K type strain sequencing project: providing services to taxonomists for standard genome sequencing and annotation.</title>
        <authorList>
            <consortium name="The Broad Institute Genomics Platform"/>
            <consortium name="The Broad Institute Genome Sequencing Center for Infectious Disease"/>
            <person name="Wu L."/>
            <person name="Ma J."/>
        </authorList>
    </citation>
    <scope>NUCLEOTIDE SEQUENCE [LARGE SCALE GENOMIC DNA]</scope>
    <source>
        <strain evidence="2">CGMCC 4.7683</strain>
    </source>
</reference>
<dbReference type="Gene3D" id="2.160.20.80">
    <property type="entry name" value="E3 ubiquitin-protein ligase SopA"/>
    <property type="match status" value="1"/>
</dbReference>
<evidence type="ECO:0000313" key="2">
    <source>
        <dbReference type="Proteomes" id="UP000635387"/>
    </source>
</evidence>
<dbReference type="InterPro" id="IPR001646">
    <property type="entry name" value="5peptide_repeat"/>
</dbReference>
<accession>A0ABQ3LEG5</accession>
<dbReference type="Pfam" id="PF13576">
    <property type="entry name" value="Pentapeptide_3"/>
    <property type="match status" value="1"/>
</dbReference>
<protein>
    <recommendedName>
        <fullName evidence="3">Pentapeptide repeat-containing protein</fullName>
    </recommendedName>
</protein>
<sequence length="191" mass="21803">MRDEVIELTCAYLRRPFRFPVEDEEEFEIRRAAQGLLTRHLRRSGGAEFWEVEELELQDAVLVEPDFQDCDLSGVDVRDGVIVGGNFRGARFLRFANFDRTWFTGDTDFRAAAFPRHVSFSGALFGGTTTFAEAGFEGRVDFTDARVERPDAAHSWPPPWRAWANSPVAHARLIPMKTDRRPPSAAERRRS</sequence>
<evidence type="ECO:0000313" key="1">
    <source>
        <dbReference type="EMBL" id="GHH12820.1"/>
    </source>
</evidence>
<name>A0ABQ3LEG5_9PSEU</name>
<comment type="caution">
    <text evidence="1">The sequence shown here is derived from an EMBL/GenBank/DDBJ whole genome shotgun (WGS) entry which is preliminary data.</text>
</comment>
<keyword evidence="2" id="KW-1185">Reference proteome</keyword>
<evidence type="ECO:0008006" key="3">
    <source>
        <dbReference type="Google" id="ProtNLM"/>
    </source>
</evidence>
<gene>
    <name evidence="1" type="ORF">GCM10017790_24750</name>
</gene>